<dbReference type="Proteomes" id="UP000027222">
    <property type="component" value="Unassembled WGS sequence"/>
</dbReference>
<gene>
    <name evidence="3" type="ORF">GALMADRAFT_355186</name>
</gene>
<sequence>MSPCSLSILSIYRSYLRQVRKLPHLYLRQFFQIRARDDIQSLLSMKGQRRRELKASSIFKRVRRIEKANSGHIRAFNHVLDLAYGRVGKLKWELLEPLVCDPSTLLPEPIIPGVEKSRPPIYSPELKALLTSSLARLNRPLDRKDLLTPRSLPPRADPLSEEARLFGPFSKRREVNIRWRFFRSELKKILPPLNLLSKGSSESQTTARPLAMQGSEAFQDVERLIGDLYARPPKTRRERQELAREPSTSTNSKRHPSRWIRRRYRALLSRIPQLVFDENTKQGHFRVQAPPLAHHPHERTIKRMPKADSISMAWIEKRQ</sequence>
<evidence type="ECO:0000256" key="1">
    <source>
        <dbReference type="SAM" id="MobiDB-lite"/>
    </source>
</evidence>
<organism evidence="3 4">
    <name type="scientific">Galerina marginata (strain CBS 339.88)</name>
    <dbReference type="NCBI Taxonomy" id="685588"/>
    <lineage>
        <taxon>Eukaryota</taxon>
        <taxon>Fungi</taxon>
        <taxon>Dikarya</taxon>
        <taxon>Basidiomycota</taxon>
        <taxon>Agaricomycotina</taxon>
        <taxon>Agaricomycetes</taxon>
        <taxon>Agaricomycetidae</taxon>
        <taxon>Agaricales</taxon>
        <taxon>Agaricineae</taxon>
        <taxon>Strophariaceae</taxon>
        <taxon>Galerina</taxon>
    </lineage>
</organism>
<proteinExistence type="predicted"/>
<dbReference type="InterPro" id="IPR046896">
    <property type="entry name" value="Cup1-like_N"/>
</dbReference>
<protein>
    <recommendedName>
        <fullName evidence="2">LYR motif-containing protein Cup1-like N-terminal domain-containing protein</fullName>
    </recommendedName>
</protein>
<evidence type="ECO:0000259" key="2">
    <source>
        <dbReference type="Pfam" id="PF20263"/>
    </source>
</evidence>
<evidence type="ECO:0000313" key="3">
    <source>
        <dbReference type="EMBL" id="KDR85375.1"/>
    </source>
</evidence>
<dbReference type="Pfam" id="PF20263">
    <property type="entry name" value="LYRM2-like"/>
    <property type="match status" value="1"/>
</dbReference>
<dbReference type="EMBL" id="KL142367">
    <property type="protein sequence ID" value="KDR85375.1"/>
    <property type="molecule type" value="Genomic_DNA"/>
</dbReference>
<feature type="domain" description="LYR motif-containing protein Cup1-like N-terminal" evidence="2">
    <location>
        <begin position="11"/>
        <end position="95"/>
    </location>
</feature>
<dbReference type="HOGENOM" id="CLU_059571_0_0_1"/>
<reference evidence="4" key="1">
    <citation type="journal article" date="2014" name="Proc. Natl. Acad. Sci. U.S.A.">
        <title>Extensive sampling of basidiomycete genomes demonstrates inadequacy of the white-rot/brown-rot paradigm for wood decay fungi.</title>
        <authorList>
            <person name="Riley R."/>
            <person name="Salamov A.A."/>
            <person name="Brown D.W."/>
            <person name="Nagy L.G."/>
            <person name="Floudas D."/>
            <person name="Held B.W."/>
            <person name="Levasseur A."/>
            <person name="Lombard V."/>
            <person name="Morin E."/>
            <person name="Otillar R."/>
            <person name="Lindquist E.A."/>
            <person name="Sun H."/>
            <person name="LaButti K.M."/>
            <person name="Schmutz J."/>
            <person name="Jabbour D."/>
            <person name="Luo H."/>
            <person name="Baker S.E."/>
            <person name="Pisabarro A.G."/>
            <person name="Walton J.D."/>
            <person name="Blanchette R.A."/>
            <person name="Henrissat B."/>
            <person name="Martin F."/>
            <person name="Cullen D."/>
            <person name="Hibbett D.S."/>
            <person name="Grigoriev I.V."/>
        </authorList>
    </citation>
    <scope>NUCLEOTIDE SEQUENCE [LARGE SCALE GENOMIC DNA]</scope>
    <source>
        <strain evidence="4">CBS 339.88</strain>
    </source>
</reference>
<keyword evidence="4" id="KW-1185">Reference proteome</keyword>
<dbReference type="OrthoDB" id="198652at2759"/>
<dbReference type="AlphaFoldDB" id="A0A067TQ86"/>
<evidence type="ECO:0000313" key="4">
    <source>
        <dbReference type="Proteomes" id="UP000027222"/>
    </source>
</evidence>
<name>A0A067TQ86_GALM3</name>
<accession>A0A067TQ86</accession>
<feature type="region of interest" description="Disordered" evidence="1">
    <location>
        <begin position="229"/>
        <end position="256"/>
    </location>
</feature>